<sequence length="152" mass="17437">MKITIDQVKKLRKKTGAPIMECRVALEKYEGDEKKAKEWLKAKGLEKAEKKLQRKVGAGLVEAYTHTDGKIGVLIEVLCETDFVSRNPDFKNFVHELALQVASMNPENVEKLLEQPWIRDETKKISDLVKEKIAQFGENIIIHQFERFALGE</sequence>
<dbReference type="FunFam" id="1.10.8.10:FF:000001">
    <property type="entry name" value="Elongation factor Ts"/>
    <property type="match status" value="1"/>
</dbReference>
<feature type="domain" description="Translation elongation factor EFTs/EF1B dimerisation" evidence="6">
    <location>
        <begin position="72"/>
        <end position="149"/>
    </location>
</feature>
<keyword evidence="5" id="KW-0963">Cytoplasm</keyword>
<evidence type="ECO:0000256" key="3">
    <source>
        <dbReference type="ARBA" id="ARBA00022768"/>
    </source>
</evidence>
<dbReference type="PANTHER" id="PTHR11741">
    <property type="entry name" value="ELONGATION FACTOR TS"/>
    <property type="match status" value="1"/>
</dbReference>
<comment type="caution">
    <text evidence="7">The sequence shown here is derived from an EMBL/GenBank/DDBJ whole genome shotgun (WGS) entry which is preliminary data.</text>
</comment>
<dbReference type="InterPro" id="IPR036402">
    <property type="entry name" value="EF-Ts_dimer_sf"/>
</dbReference>
<accession>A0A2M8L326</accession>
<dbReference type="Pfam" id="PF00889">
    <property type="entry name" value="EF_TS"/>
    <property type="match status" value="1"/>
</dbReference>
<dbReference type="Gene3D" id="3.30.479.20">
    <property type="entry name" value="Elongation factor Ts, dimerisation domain"/>
    <property type="match status" value="1"/>
</dbReference>
<evidence type="ECO:0000256" key="5">
    <source>
        <dbReference type="HAMAP-Rule" id="MF_00050"/>
    </source>
</evidence>
<dbReference type="InterPro" id="IPR009060">
    <property type="entry name" value="UBA-like_sf"/>
</dbReference>
<keyword evidence="4 5" id="KW-0648">Protein biosynthesis</keyword>
<dbReference type="InterPro" id="IPR014039">
    <property type="entry name" value="Transl_elong_EFTs/EF1B_dimer"/>
</dbReference>
<organism evidence="7 8">
    <name type="scientific">Candidatus Shapirobacteria bacterium CG10_big_fil_rev_8_21_14_0_10_40_9</name>
    <dbReference type="NCBI Taxonomy" id="1974888"/>
    <lineage>
        <taxon>Bacteria</taxon>
        <taxon>Candidatus Shapironibacteriota</taxon>
    </lineage>
</organism>
<keyword evidence="3 5" id="KW-0251">Elongation factor</keyword>
<dbReference type="AlphaFoldDB" id="A0A2M8L326"/>
<name>A0A2M8L326_9BACT</name>
<reference evidence="8" key="1">
    <citation type="submission" date="2017-09" db="EMBL/GenBank/DDBJ databases">
        <title>Depth-based differentiation of microbial function through sediment-hosted aquifers and enrichment of novel symbionts in the deep terrestrial subsurface.</title>
        <authorList>
            <person name="Probst A.J."/>
            <person name="Ladd B."/>
            <person name="Jarett J.K."/>
            <person name="Geller-Mcgrath D.E."/>
            <person name="Sieber C.M.K."/>
            <person name="Emerson J.B."/>
            <person name="Anantharaman K."/>
            <person name="Thomas B.C."/>
            <person name="Malmstrom R."/>
            <person name="Stieglmeier M."/>
            <person name="Klingl A."/>
            <person name="Woyke T."/>
            <person name="Ryan C.M."/>
            <person name="Banfield J.F."/>
        </authorList>
    </citation>
    <scope>NUCLEOTIDE SEQUENCE [LARGE SCALE GENOMIC DNA]</scope>
</reference>
<dbReference type="InterPro" id="IPR001816">
    <property type="entry name" value="Transl_elong_EFTs/EF1B"/>
</dbReference>
<evidence type="ECO:0000313" key="8">
    <source>
        <dbReference type="Proteomes" id="UP000231474"/>
    </source>
</evidence>
<dbReference type="Proteomes" id="UP000231474">
    <property type="component" value="Unassembled WGS sequence"/>
</dbReference>
<evidence type="ECO:0000259" key="6">
    <source>
        <dbReference type="Pfam" id="PF00889"/>
    </source>
</evidence>
<dbReference type="NCBIfam" id="TIGR00116">
    <property type="entry name" value="tsf"/>
    <property type="match status" value="1"/>
</dbReference>
<evidence type="ECO:0000313" key="7">
    <source>
        <dbReference type="EMBL" id="PJE67344.1"/>
    </source>
</evidence>
<dbReference type="Pfam" id="PF25025">
    <property type="entry name" value="EF-Ts_N"/>
    <property type="match status" value="1"/>
</dbReference>
<evidence type="ECO:0000256" key="1">
    <source>
        <dbReference type="ARBA" id="ARBA00005532"/>
    </source>
</evidence>
<dbReference type="GO" id="GO:0003746">
    <property type="term" value="F:translation elongation factor activity"/>
    <property type="evidence" value="ECO:0007669"/>
    <property type="project" value="UniProtKB-UniRule"/>
</dbReference>
<feature type="region of interest" description="Involved in Mg(2+) ion dislocation from EF-Tu" evidence="5">
    <location>
        <begin position="81"/>
        <end position="84"/>
    </location>
</feature>
<evidence type="ECO:0000256" key="4">
    <source>
        <dbReference type="ARBA" id="ARBA00022917"/>
    </source>
</evidence>
<gene>
    <name evidence="5 7" type="primary">tsf</name>
    <name evidence="7" type="ORF">COU95_02955</name>
</gene>
<evidence type="ECO:0000256" key="2">
    <source>
        <dbReference type="ARBA" id="ARBA00016956"/>
    </source>
</evidence>
<protein>
    <recommendedName>
        <fullName evidence="2 5">Elongation factor Ts</fullName>
        <shortName evidence="5">EF-Ts</shortName>
    </recommendedName>
</protein>
<dbReference type="PANTHER" id="PTHR11741:SF0">
    <property type="entry name" value="ELONGATION FACTOR TS, MITOCHONDRIAL"/>
    <property type="match status" value="1"/>
</dbReference>
<dbReference type="SUPFAM" id="SSF54713">
    <property type="entry name" value="Elongation factor Ts (EF-Ts), dimerisation domain"/>
    <property type="match status" value="1"/>
</dbReference>
<dbReference type="HAMAP" id="MF_00050">
    <property type="entry name" value="EF_Ts"/>
    <property type="match status" value="1"/>
</dbReference>
<dbReference type="EMBL" id="PFEK01000057">
    <property type="protein sequence ID" value="PJE67344.1"/>
    <property type="molecule type" value="Genomic_DNA"/>
</dbReference>
<comment type="similarity">
    <text evidence="1 5">Belongs to the EF-Ts family.</text>
</comment>
<dbReference type="Gene3D" id="1.10.8.10">
    <property type="entry name" value="DNA helicase RuvA subunit, C-terminal domain"/>
    <property type="match status" value="1"/>
</dbReference>
<dbReference type="SUPFAM" id="SSF46934">
    <property type="entry name" value="UBA-like"/>
    <property type="match status" value="1"/>
</dbReference>
<comment type="subcellular location">
    <subcellularLocation>
        <location evidence="5">Cytoplasm</location>
    </subcellularLocation>
</comment>
<proteinExistence type="inferred from homology"/>
<dbReference type="CDD" id="cd14275">
    <property type="entry name" value="UBA_EF-Ts"/>
    <property type="match status" value="1"/>
</dbReference>
<dbReference type="GO" id="GO:0005737">
    <property type="term" value="C:cytoplasm"/>
    <property type="evidence" value="ECO:0007669"/>
    <property type="project" value="UniProtKB-SubCell"/>
</dbReference>
<comment type="function">
    <text evidence="5">Associates with the EF-Tu.GDP complex and induces the exchange of GDP to GTP. It remains bound to the aminoacyl-tRNA.EF-Tu.GTP complex up to the GTP hydrolysis stage on the ribosome.</text>
</comment>